<dbReference type="Proteomes" id="UP000008556">
    <property type="component" value="Chromosome"/>
</dbReference>
<accession>A0A6C6ZB63</accession>
<name>A0A6C6ZB63_SALPB</name>
<dbReference type="KEGG" id="spq:SPAB_05502"/>
<evidence type="ECO:0000313" key="2">
    <source>
        <dbReference type="EMBL" id="ABX70771.1"/>
    </source>
</evidence>
<sequence>MRRRKKRQSEQYPLQTEEGELSVGRASVAPPAKRKQ</sequence>
<reference evidence="2 3" key="1">
    <citation type="submission" date="2007-11" db="EMBL/GenBank/DDBJ databases">
        <authorList>
            <consortium name="The Salmonella enterica serovar Paratyphi B Genome Sequencing Project"/>
            <person name="McClelland M."/>
            <person name="Sanderson E.K."/>
            <person name="Porwollik S."/>
            <person name="Spieth J."/>
            <person name="Clifton W.S."/>
            <person name="Fulton R."/>
            <person name="Cordes M."/>
            <person name="Wollam A."/>
            <person name="Shah N."/>
            <person name="Pepin K."/>
            <person name="Bhonagiri V."/>
            <person name="Nash W."/>
            <person name="Johnson M."/>
            <person name="Thiruvilangam P."/>
            <person name="Wilson R."/>
        </authorList>
    </citation>
    <scope>NUCLEOTIDE SEQUENCE [LARGE SCALE GENOMIC DNA]</scope>
    <source>
        <strain evidence="3">ATCC BAA-1250 / SPB7</strain>
    </source>
</reference>
<dbReference type="EMBL" id="CP000886">
    <property type="protein sequence ID" value="ABX70771.1"/>
    <property type="molecule type" value="Genomic_DNA"/>
</dbReference>
<evidence type="ECO:0000313" key="3">
    <source>
        <dbReference type="Proteomes" id="UP000008556"/>
    </source>
</evidence>
<protein>
    <submittedName>
        <fullName evidence="2">Uncharacterized protein</fullName>
    </submittedName>
</protein>
<proteinExistence type="predicted"/>
<dbReference type="AlphaFoldDB" id="A0A6C6ZB63"/>
<feature type="region of interest" description="Disordered" evidence="1">
    <location>
        <begin position="1"/>
        <end position="36"/>
    </location>
</feature>
<organism evidence="2 3">
    <name type="scientific">Salmonella paratyphi B (strain ATCC BAA-1250 / SPB7)</name>
    <dbReference type="NCBI Taxonomy" id="1016998"/>
    <lineage>
        <taxon>Bacteria</taxon>
        <taxon>Pseudomonadati</taxon>
        <taxon>Pseudomonadota</taxon>
        <taxon>Gammaproteobacteria</taxon>
        <taxon>Enterobacterales</taxon>
        <taxon>Enterobacteriaceae</taxon>
        <taxon>Salmonella</taxon>
    </lineage>
</organism>
<gene>
    <name evidence="2" type="ordered locus">SPAB_05502</name>
</gene>
<evidence type="ECO:0000256" key="1">
    <source>
        <dbReference type="SAM" id="MobiDB-lite"/>
    </source>
</evidence>